<dbReference type="InterPro" id="IPR016181">
    <property type="entry name" value="Acyl_CoA_acyltransferase"/>
</dbReference>
<gene>
    <name evidence="2" type="ORF">CLV46_1632</name>
</gene>
<dbReference type="OrthoDB" id="9799092at2"/>
<keyword evidence="2" id="KW-0808">Transferase</keyword>
<proteinExistence type="predicted"/>
<sequence length="185" mass="21240">MVEIYRPVEPDWERVRDLRLRALRDTPVAFLESVDDALALPEEIWRERARRNEQPDTVVLVARDAEAGWVGTMTAVVSEAGPWYLDQRRERPRERRAYLVGVWIDPGFRGREAGVTDQLLAAIAAWVRDDRGLARLHLHVSDENPRARRYYERRGFTATGVLDRIEGRDDTQVELVAAVADLIPA</sequence>
<dbReference type="EMBL" id="PGFF01000001">
    <property type="protein sequence ID" value="PJJ72070.1"/>
    <property type="molecule type" value="Genomic_DNA"/>
</dbReference>
<feature type="domain" description="N-acetyltransferase" evidence="1">
    <location>
        <begin position="3"/>
        <end position="185"/>
    </location>
</feature>
<evidence type="ECO:0000259" key="1">
    <source>
        <dbReference type="PROSITE" id="PS51186"/>
    </source>
</evidence>
<comment type="caution">
    <text evidence="2">The sequence shown here is derived from an EMBL/GenBank/DDBJ whole genome shotgun (WGS) entry which is preliminary data.</text>
</comment>
<organism evidence="2 3">
    <name type="scientific">Diaminobutyricimonas aerilata</name>
    <dbReference type="NCBI Taxonomy" id="1162967"/>
    <lineage>
        <taxon>Bacteria</taxon>
        <taxon>Bacillati</taxon>
        <taxon>Actinomycetota</taxon>
        <taxon>Actinomycetes</taxon>
        <taxon>Micrococcales</taxon>
        <taxon>Microbacteriaceae</taxon>
        <taxon>Diaminobutyricimonas</taxon>
    </lineage>
</organism>
<reference evidence="2 3" key="1">
    <citation type="submission" date="2017-11" db="EMBL/GenBank/DDBJ databases">
        <title>Genomic Encyclopedia of Archaeal and Bacterial Type Strains, Phase II (KMG-II): From Individual Species to Whole Genera.</title>
        <authorList>
            <person name="Goeker M."/>
        </authorList>
    </citation>
    <scope>NUCLEOTIDE SEQUENCE [LARGE SCALE GENOMIC DNA]</scope>
    <source>
        <strain evidence="2 3">DSM 27393</strain>
    </source>
</reference>
<dbReference type="InterPro" id="IPR000182">
    <property type="entry name" value="GNAT_dom"/>
</dbReference>
<dbReference type="Gene3D" id="3.40.630.30">
    <property type="match status" value="1"/>
</dbReference>
<evidence type="ECO:0000313" key="3">
    <source>
        <dbReference type="Proteomes" id="UP000228758"/>
    </source>
</evidence>
<keyword evidence="3" id="KW-1185">Reference proteome</keyword>
<dbReference type="PROSITE" id="PS51186">
    <property type="entry name" value="GNAT"/>
    <property type="match status" value="1"/>
</dbReference>
<accession>A0A2M9CJJ8</accession>
<dbReference type="PANTHER" id="PTHR43072">
    <property type="entry name" value="N-ACETYLTRANSFERASE"/>
    <property type="match status" value="1"/>
</dbReference>
<dbReference type="Proteomes" id="UP000228758">
    <property type="component" value="Unassembled WGS sequence"/>
</dbReference>
<name>A0A2M9CJJ8_9MICO</name>
<protein>
    <submittedName>
        <fullName evidence="2">RimJ/RimL family protein N-acetyltransferase</fullName>
    </submittedName>
</protein>
<dbReference type="AlphaFoldDB" id="A0A2M9CJJ8"/>
<dbReference type="SUPFAM" id="SSF55729">
    <property type="entry name" value="Acyl-CoA N-acyltransferases (Nat)"/>
    <property type="match status" value="1"/>
</dbReference>
<evidence type="ECO:0000313" key="2">
    <source>
        <dbReference type="EMBL" id="PJJ72070.1"/>
    </source>
</evidence>
<dbReference type="RefSeq" id="WP_100364300.1">
    <property type="nucleotide sequence ID" value="NZ_PGFF01000001.1"/>
</dbReference>
<dbReference type="Pfam" id="PF00583">
    <property type="entry name" value="Acetyltransf_1"/>
    <property type="match status" value="1"/>
</dbReference>
<dbReference type="GO" id="GO:0016747">
    <property type="term" value="F:acyltransferase activity, transferring groups other than amino-acyl groups"/>
    <property type="evidence" value="ECO:0007669"/>
    <property type="project" value="InterPro"/>
</dbReference>